<feature type="region of interest" description="Disordered" evidence="1">
    <location>
        <begin position="1"/>
        <end position="72"/>
    </location>
</feature>
<evidence type="ECO:0000313" key="3">
    <source>
        <dbReference type="EMBL" id="QGS34316.1"/>
    </source>
</evidence>
<feature type="region of interest" description="Disordered" evidence="1">
    <location>
        <begin position="491"/>
        <end position="510"/>
    </location>
</feature>
<protein>
    <submittedName>
        <fullName evidence="3">HNH endonuclease</fullName>
    </submittedName>
</protein>
<gene>
    <name evidence="3" type="ORF">FOB82_04485</name>
</gene>
<dbReference type="InterPro" id="IPR003615">
    <property type="entry name" value="HNH_nuc"/>
</dbReference>
<keyword evidence="3" id="KW-0255">Endonuclease</keyword>
<evidence type="ECO:0000313" key="4">
    <source>
        <dbReference type="Proteomes" id="UP000426857"/>
    </source>
</evidence>
<organism evidence="3 4">
    <name type="scientific">Corynebacterium xerosis</name>
    <dbReference type="NCBI Taxonomy" id="1725"/>
    <lineage>
        <taxon>Bacteria</taxon>
        <taxon>Bacillati</taxon>
        <taxon>Actinomycetota</taxon>
        <taxon>Actinomycetes</taxon>
        <taxon>Mycobacteriales</taxon>
        <taxon>Corynebacteriaceae</taxon>
        <taxon>Corynebacterium</taxon>
    </lineage>
</organism>
<dbReference type="Proteomes" id="UP000426857">
    <property type="component" value="Chromosome"/>
</dbReference>
<accession>A0A6B8TMR2</accession>
<feature type="compositionally biased region" description="Low complexity" evidence="1">
    <location>
        <begin position="30"/>
        <end position="62"/>
    </location>
</feature>
<sequence length="523" mass="57143">MRGAVRGRRIPEQTGEDRGTSMRDHASESPTDTPIETPTKTPTEAPADAPTTAPAEASDPAPFGAHRNRPSPFDAACAPGAARWVHEFAGAASIIGIRRNRDELRIAEACAPPDGTADVADHLAHMALQFGMTPGFAECYADVGTMLKRFPRLARVLRHRGHMPFSHVRTLARCTLTAPDEILAELEEMLLPLILPKRDGQGLKGWRALHNRIQEVIGRLAPLARPLDPDPEPSDVPDPAADPDAPPQEFIDVAQDQRVTYLAAQLDKARAHELFAVLDAICAAEKCSRAEALTHLVRGTSDVSVTLNVYKSWETGETWVPGTGRWAAGVMSDDWMGMVDGARLCGDSTTGGYAPSEAQKAFIVGRDGTCRFPGCDRPAHRTEGDHVENFDHDDPGAGGATDTENLHCLCKRHHDLKTQKMWDVLRLPDGTEYWTSRSTGLVAASVPTGPLAGKHRTNFTARQMRKRRTLAEHNEKRLRIREAERAIVAEARAKQRGNGEGGLISEEARRRQAEVERIFGEAA</sequence>
<dbReference type="CDD" id="cd00085">
    <property type="entry name" value="HNHc"/>
    <property type="match status" value="1"/>
</dbReference>
<keyword evidence="3" id="KW-0540">Nuclease</keyword>
<feature type="region of interest" description="Disordered" evidence="1">
    <location>
        <begin position="224"/>
        <end position="247"/>
    </location>
</feature>
<keyword evidence="3" id="KW-0378">Hydrolase</keyword>
<dbReference type="EMBL" id="CP046322">
    <property type="protein sequence ID" value="QGS34316.1"/>
    <property type="molecule type" value="Genomic_DNA"/>
</dbReference>
<name>A0A6B8TMR2_9CORY</name>
<dbReference type="KEGG" id="cxe:FOB82_04485"/>
<feature type="domain" description="HNH nuclease" evidence="2">
    <location>
        <begin position="358"/>
        <end position="415"/>
    </location>
</feature>
<dbReference type="AlphaFoldDB" id="A0A6B8TMR2"/>
<proteinExistence type="predicted"/>
<dbReference type="SMART" id="SM00507">
    <property type="entry name" value="HNHc"/>
    <property type="match status" value="1"/>
</dbReference>
<evidence type="ECO:0000256" key="1">
    <source>
        <dbReference type="SAM" id="MobiDB-lite"/>
    </source>
</evidence>
<evidence type="ECO:0000259" key="2">
    <source>
        <dbReference type="SMART" id="SM00507"/>
    </source>
</evidence>
<reference evidence="3 4" key="1">
    <citation type="submission" date="2019-11" db="EMBL/GenBank/DDBJ databases">
        <title>FDA dAtabase for Regulatory Grade micrObial Sequences (FDA-ARGOS): Supporting development and validation of Infectious Disease Dx tests.</title>
        <authorList>
            <person name="Kerrigan L."/>
            <person name="Long C."/>
            <person name="Tallon L."/>
            <person name="Sadzewicz L."/>
            <person name="Vavikolanu K."/>
            <person name="Mehta A."/>
            <person name="Aluvathingal J."/>
            <person name="Nadendla S."/>
            <person name="Yan Y."/>
            <person name="Sichtig H."/>
        </authorList>
    </citation>
    <scope>NUCLEOTIDE SEQUENCE [LARGE SCALE GENOMIC DNA]</scope>
    <source>
        <strain evidence="3 4">FDAARGOS_674</strain>
    </source>
</reference>
<feature type="compositionally biased region" description="Basic and acidic residues" evidence="1">
    <location>
        <begin position="9"/>
        <end position="27"/>
    </location>
</feature>
<dbReference type="GO" id="GO:0004519">
    <property type="term" value="F:endonuclease activity"/>
    <property type="evidence" value="ECO:0007669"/>
    <property type="project" value="UniProtKB-KW"/>
</dbReference>